<reference evidence="1 2" key="1">
    <citation type="submission" date="2020-06" db="EMBL/GenBank/DDBJ databases">
        <authorList>
            <person name="Voronona O.L."/>
            <person name="Aksenova E.I."/>
            <person name="Kunda M.S."/>
            <person name="Semenov A.N."/>
            <person name="Ryzhova N."/>
        </authorList>
    </citation>
    <scope>NUCLEOTIDE SEQUENCE [LARGE SCALE GENOMIC DNA]</scope>
    <source>
        <strain evidence="1 2">MPKMM3633</strain>
    </source>
</reference>
<evidence type="ECO:0000313" key="1">
    <source>
        <dbReference type="EMBL" id="QKK79487.1"/>
    </source>
</evidence>
<gene>
    <name evidence="1" type="ORF">MP3633_0751</name>
</gene>
<dbReference type="EMBL" id="CP054301">
    <property type="protein sequence ID" value="QKK79487.1"/>
    <property type="molecule type" value="Genomic_DNA"/>
</dbReference>
<accession>A0A859CTP3</accession>
<organism evidence="1 2">
    <name type="scientific">Marinomonas primoryensis</name>
    <dbReference type="NCBI Taxonomy" id="178399"/>
    <lineage>
        <taxon>Bacteria</taxon>
        <taxon>Pseudomonadati</taxon>
        <taxon>Pseudomonadota</taxon>
        <taxon>Gammaproteobacteria</taxon>
        <taxon>Oceanospirillales</taxon>
        <taxon>Oceanospirillaceae</taxon>
        <taxon>Marinomonas</taxon>
    </lineage>
</organism>
<dbReference type="Proteomes" id="UP000509371">
    <property type="component" value="Chromosome"/>
</dbReference>
<sequence length="51" mass="6081">MGFFVFIVLSLLLPLFAVRRVLIFNQLKNKGFYLWHHNCFILSILINNIFP</sequence>
<evidence type="ECO:0000313" key="2">
    <source>
        <dbReference type="Proteomes" id="UP000509371"/>
    </source>
</evidence>
<protein>
    <submittedName>
        <fullName evidence="1">Uncharacterized protein</fullName>
    </submittedName>
</protein>
<name>A0A859CTP3_9GAMM</name>
<dbReference type="KEGG" id="mpri:MP3633_0751"/>
<dbReference type="AlphaFoldDB" id="A0A859CTP3"/>
<proteinExistence type="predicted"/>